<proteinExistence type="inferred from homology"/>
<evidence type="ECO:0000313" key="5">
    <source>
        <dbReference type="Proteomes" id="UP000283210"/>
    </source>
</evidence>
<gene>
    <name evidence="4" type="ORF">OJAV_G00136350</name>
</gene>
<dbReference type="Gene3D" id="3.30.70.270">
    <property type="match status" value="1"/>
</dbReference>
<comment type="similarity">
    <text evidence="1">Belongs to the beta type-B retroviral polymerase family. HERV class-II K(HML-2) pol subfamily.</text>
</comment>
<dbReference type="Pfam" id="PF00078">
    <property type="entry name" value="RVT_1"/>
    <property type="match status" value="1"/>
</dbReference>
<keyword evidence="5" id="KW-1185">Reference proteome</keyword>
<protein>
    <recommendedName>
        <fullName evidence="2">ribonuclease H</fullName>
        <ecNumber evidence="2">3.1.26.4</ecNumber>
    </recommendedName>
</protein>
<dbReference type="EMBL" id="CM012450">
    <property type="protein sequence ID" value="RVE63445.1"/>
    <property type="molecule type" value="Genomic_DNA"/>
</dbReference>
<dbReference type="InterPro" id="IPR043502">
    <property type="entry name" value="DNA/RNA_pol_sf"/>
</dbReference>
<dbReference type="GO" id="GO:0004523">
    <property type="term" value="F:RNA-DNA hybrid ribonuclease activity"/>
    <property type="evidence" value="ECO:0007669"/>
    <property type="project" value="UniProtKB-EC"/>
</dbReference>
<dbReference type="OrthoDB" id="6761011at2759"/>
<accession>A0A3S2MNL7</accession>
<evidence type="ECO:0000256" key="2">
    <source>
        <dbReference type="ARBA" id="ARBA00012180"/>
    </source>
</evidence>
<organism evidence="4 5">
    <name type="scientific">Oryzias javanicus</name>
    <name type="common">Javanese ricefish</name>
    <name type="synonym">Aplocheilus javanicus</name>
    <dbReference type="NCBI Taxonomy" id="123683"/>
    <lineage>
        <taxon>Eukaryota</taxon>
        <taxon>Metazoa</taxon>
        <taxon>Chordata</taxon>
        <taxon>Craniata</taxon>
        <taxon>Vertebrata</taxon>
        <taxon>Euteleostomi</taxon>
        <taxon>Actinopterygii</taxon>
        <taxon>Neopterygii</taxon>
        <taxon>Teleostei</taxon>
        <taxon>Neoteleostei</taxon>
        <taxon>Acanthomorphata</taxon>
        <taxon>Ovalentaria</taxon>
        <taxon>Atherinomorphae</taxon>
        <taxon>Beloniformes</taxon>
        <taxon>Adrianichthyidae</taxon>
        <taxon>Oryziinae</taxon>
        <taxon>Oryzias</taxon>
    </lineage>
</organism>
<feature type="domain" description="Reverse transcriptase" evidence="3">
    <location>
        <begin position="17"/>
        <end position="70"/>
    </location>
</feature>
<reference evidence="4 5" key="2">
    <citation type="submission" date="2019-01" db="EMBL/GenBank/DDBJ databases">
        <title>A chromosome length genome reference of the Java medaka (oryzias javanicus).</title>
        <authorList>
            <person name="Herpin A."/>
            <person name="Takehana Y."/>
            <person name="Naruse K."/>
            <person name="Ansai S."/>
            <person name="Kawaguchi M."/>
        </authorList>
    </citation>
    <scope>NUCLEOTIDE SEQUENCE [LARGE SCALE GENOMIC DNA]</scope>
    <source>
        <strain evidence="4">RS831</strain>
        <tissue evidence="4">Whole body</tissue>
    </source>
</reference>
<dbReference type="AlphaFoldDB" id="A0A3S2MNL7"/>
<dbReference type="InterPro" id="IPR000477">
    <property type="entry name" value="RT_dom"/>
</dbReference>
<reference evidence="4 5" key="1">
    <citation type="submission" date="2018-11" db="EMBL/GenBank/DDBJ databases">
        <authorList>
            <person name="Lopez-Roques C."/>
            <person name="Donnadieu C."/>
            <person name="Bouchez O."/>
            <person name="Klopp C."/>
            <person name="Cabau C."/>
            <person name="Zahm M."/>
        </authorList>
    </citation>
    <scope>NUCLEOTIDE SEQUENCE [LARGE SCALE GENOMIC DNA]</scope>
    <source>
        <strain evidence="4">RS831</strain>
        <tissue evidence="4">Whole body</tissue>
    </source>
</reference>
<dbReference type="InterPro" id="IPR043128">
    <property type="entry name" value="Rev_trsase/Diguanyl_cyclase"/>
</dbReference>
<dbReference type="EC" id="3.1.26.4" evidence="2"/>
<evidence type="ECO:0000256" key="1">
    <source>
        <dbReference type="ARBA" id="ARBA00010879"/>
    </source>
</evidence>
<sequence length="81" mass="9373">MVLDSCPLPRMDDYMDNIELQCYLDDLVIYTVTWEDHIETLREVFSHLAAATLTLNLAKCVLGQTTVTYLEDKWDGDKFVL</sequence>
<dbReference type="Proteomes" id="UP000283210">
    <property type="component" value="Chromosome 14"/>
</dbReference>
<evidence type="ECO:0000259" key="3">
    <source>
        <dbReference type="Pfam" id="PF00078"/>
    </source>
</evidence>
<name>A0A3S2MNL7_ORYJA</name>
<evidence type="ECO:0000313" key="4">
    <source>
        <dbReference type="EMBL" id="RVE63445.1"/>
    </source>
</evidence>
<dbReference type="SUPFAM" id="SSF56672">
    <property type="entry name" value="DNA/RNA polymerases"/>
    <property type="match status" value="1"/>
</dbReference>